<gene>
    <name evidence="2" type="ORF">HNY73_007199</name>
</gene>
<dbReference type="Proteomes" id="UP000807504">
    <property type="component" value="Unassembled WGS sequence"/>
</dbReference>
<keyword evidence="3" id="KW-1185">Reference proteome</keyword>
<protein>
    <submittedName>
        <fullName evidence="2">Histone-lysine N-methyltransferase SETMAR like protein</fullName>
    </submittedName>
</protein>
<accession>A0A8T0FIR7</accession>
<organism evidence="2 3">
    <name type="scientific">Argiope bruennichi</name>
    <name type="common">Wasp spider</name>
    <name type="synonym">Aranea bruennichi</name>
    <dbReference type="NCBI Taxonomy" id="94029"/>
    <lineage>
        <taxon>Eukaryota</taxon>
        <taxon>Metazoa</taxon>
        <taxon>Ecdysozoa</taxon>
        <taxon>Arthropoda</taxon>
        <taxon>Chelicerata</taxon>
        <taxon>Arachnida</taxon>
        <taxon>Araneae</taxon>
        <taxon>Araneomorphae</taxon>
        <taxon>Entelegynae</taxon>
        <taxon>Araneoidea</taxon>
        <taxon>Araneidae</taxon>
        <taxon>Argiope</taxon>
    </lineage>
</organism>
<dbReference type="PANTHER" id="PTHR46060">
    <property type="entry name" value="MARINER MOS1 TRANSPOSASE-LIKE PROTEIN"/>
    <property type="match status" value="1"/>
</dbReference>
<evidence type="ECO:0000313" key="2">
    <source>
        <dbReference type="EMBL" id="KAF8789250.1"/>
    </source>
</evidence>
<dbReference type="EMBL" id="JABXBU010000012">
    <property type="protein sequence ID" value="KAF8789250.1"/>
    <property type="molecule type" value="Genomic_DNA"/>
</dbReference>
<proteinExistence type="predicted"/>
<dbReference type="InterPro" id="IPR001888">
    <property type="entry name" value="Transposase_1"/>
</dbReference>
<dbReference type="AlphaFoldDB" id="A0A8T0FIR7"/>
<dbReference type="PANTHER" id="PTHR46060:SF1">
    <property type="entry name" value="MARINER MOS1 TRANSPOSASE-LIKE PROTEIN"/>
    <property type="match status" value="1"/>
</dbReference>
<feature type="region of interest" description="Disordered" evidence="1">
    <location>
        <begin position="13"/>
        <end position="36"/>
    </location>
</feature>
<dbReference type="InterPro" id="IPR052709">
    <property type="entry name" value="Transposase-MT_Hybrid"/>
</dbReference>
<evidence type="ECO:0000313" key="3">
    <source>
        <dbReference type="Proteomes" id="UP000807504"/>
    </source>
</evidence>
<reference evidence="2" key="2">
    <citation type="submission" date="2020-06" db="EMBL/GenBank/DDBJ databases">
        <authorList>
            <person name="Sheffer M."/>
        </authorList>
    </citation>
    <scope>NUCLEOTIDE SEQUENCE</scope>
</reference>
<reference evidence="2" key="1">
    <citation type="journal article" date="2020" name="bioRxiv">
        <title>Chromosome-level reference genome of the European wasp spider Argiope bruennichi: a resource for studies on range expansion and evolutionary adaptation.</title>
        <authorList>
            <person name="Sheffer M.M."/>
            <person name="Hoppe A."/>
            <person name="Krehenwinkel H."/>
            <person name="Uhl G."/>
            <person name="Kuss A.W."/>
            <person name="Jensen L."/>
            <person name="Jensen C."/>
            <person name="Gillespie R.G."/>
            <person name="Hoff K.J."/>
            <person name="Prost S."/>
        </authorList>
    </citation>
    <scope>NUCLEOTIDE SEQUENCE</scope>
</reference>
<dbReference type="Gene3D" id="3.30.420.10">
    <property type="entry name" value="Ribonuclease H-like superfamily/Ribonuclease H"/>
    <property type="match status" value="1"/>
</dbReference>
<comment type="caution">
    <text evidence="2">The sequence shown here is derived from an EMBL/GenBank/DDBJ whole genome shotgun (WGS) entry which is preliminary data.</text>
</comment>
<dbReference type="GO" id="GO:0003676">
    <property type="term" value="F:nucleic acid binding"/>
    <property type="evidence" value="ECO:0007669"/>
    <property type="project" value="InterPro"/>
</dbReference>
<dbReference type="Pfam" id="PF01359">
    <property type="entry name" value="Transposase_1"/>
    <property type="match status" value="1"/>
</dbReference>
<name>A0A8T0FIR7_ARGBR</name>
<sequence>MTIDETWIHHYTPDSKRSSAEWTAADESGPKRPKIQKSAGKIITSVFWDAHGIFFIDYLEKGKTIKSEYYMALLDRFSAEIKDKRPHVQKKEKFCFNRTMSCVTNR</sequence>
<evidence type="ECO:0000256" key="1">
    <source>
        <dbReference type="SAM" id="MobiDB-lite"/>
    </source>
</evidence>
<dbReference type="InterPro" id="IPR036397">
    <property type="entry name" value="RNaseH_sf"/>
</dbReference>